<evidence type="ECO:0000256" key="1">
    <source>
        <dbReference type="ARBA" id="ARBA00023015"/>
    </source>
</evidence>
<feature type="transmembrane region" description="Helical" evidence="4">
    <location>
        <begin position="7"/>
        <end position="25"/>
    </location>
</feature>
<dbReference type="SUPFAM" id="SSF46689">
    <property type="entry name" value="Homeodomain-like"/>
    <property type="match status" value="1"/>
</dbReference>
<feature type="transmembrane region" description="Helical" evidence="4">
    <location>
        <begin position="186"/>
        <end position="204"/>
    </location>
</feature>
<dbReference type="PANTHER" id="PTHR43280">
    <property type="entry name" value="ARAC-FAMILY TRANSCRIPTIONAL REGULATOR"/>
    <property type="match status" value="1"/>
</dbReference>
<feature type="transmembrane region" description="Helical" evidence="4">
    <location>
        <begin position="62"/>
        <end position="85"/>
    </location>
</feature>
<dbReference type="InterPro" id="IPR020449">
    <property type="entry name" value="Tscrpt_reg_AraC-type_HTH"/>
</dbReference>
<dbReference type="InterPro" id="IPR018062">
    <property type="entry name" value="HTH_AraC-typ_CS"/>
</dbReference>
<evidence type="ECO:0000313" key="6">
    <source>
        <dbReference type="EMBL" id="QCK86811.1"/>
    </source>
</evidence>
<dbReference type="PROSITE" id="PS01124">
    <property type="entry name" value="HTH_ARAC_FAMILY_2"/>
    <property type="match status" value="1"/>
</dbReference>
<organism evidence="6 7">
    <name type="scientific">Phreatobacter aquaticus</name>
    <dbReference type="NCBI Taxonomy" id="2570229"/>
    <lineage>
        <taxon>Bacteria</taxon>
        <taxon>Pseudomonadati</taxon>
        <taxon>Pseudomonadota</taxon>
        <taxon>Alphaproteobacteria</taxon>
        <taxon>Hyphomicrobiales</taxon>
        <taxon>Phreatobacteraceae</taxon>
        <taxon>Phreatobacter</taxon>
    </lineage>
</organism>
<dbReference type="SMART" id="SM00342">
    <property type="entry name" value="HTH_ARAC"/>
    <property type="match status" value="1"/>
</dbReference>
<dbReference type="Gene3D" id="1.10.10.60">
    <property type="entry name" value="Homeodomain-like"/>
    <property type="match status" value="1"/>
</dbReference>
<feature type="transmembrane region" description="Helical" evidence="4">
    <location>
        <begin position="153"/>
        <end position="174"/>
    </location>
</feature>
<gene>
    <name evidence="6" type="ORF">E8L99_14145</name>
</gene>
<keyword evidence="4" id="KW-1133">Transmembrane helix</keyword>
<accession>A0A4D7QJJ4</accession>
<keyword evidence="4" id="KW-0812">Transmembrane</keyword>
<feature type="domain" description="HTH araC/xylS-type" evidence="5">
    <location>
        <begin position="238"/>
        <end position="343"/>
    </location>
</feature>
<evidence type="ECO:0000256" key="2">
    <source>
        <dbReference type="ARBA" id="ARBA00023125"/>
    </source>
</evidence>
<sequence length="348" mass="36269">MIASADLALRAGTAMLLVVMAVLLLRDVGRSQAGRIAAAFALGSAAYALSSAAGFFAEREAWRSLLLALATANTVTFWLFARALFDDGFTLKPWHGLAWLAFFAASLWLCNAPGAPPGLGLALGLAALAVNLAALGASLGSWQTDLVERRRRLRVVVLVAGALHGAAYAATGLLVPVGGVSPEASLAHAASLALIVAVAAWSFLSTAAGDLFPVAASTDVPAAVGAPSSDPADGLLAAALSRLMTEERAYRQEGLTIGMLANRLHVPEYRLRRLINGRLGYRNFSAYLNGYRIAEAQAALADPKQAEVPITTIALDAGFQSLGPFNRAFKTETGVTPSEYRRAAIIAA</sequence>
<dbReference type="PROSITE" id="PS00041">
    <property type="entry name" value="HTH_ARAC_FAMILY_1"/>
    <property type="match status" value="1"/>
</dbReference>
<dbReference type="PRINTS" id="PR00032">
    <property type="entry name" value="HTHARAC"/>
</dbReference>
<dbReference type="GO" id="GO:0043565">
    <property type="term" value="F:sequence-specific DNA binding"/>
    <property type="evidence" value="ECO:0007669"/>
    <property type="project" value="InterPro"/>
</dbReference>
<dbReference type="AlphaFoldDB" id="A0A4D7QJJ4"/>
<dbReference type="InterPro" id="IPR018060">
    <property type="entry name" value="HTH_AraC"/>
</dbReference>
<dbReference type="GO" id="GO:0003700">
    <property type="term" value="F:DNA-binding transcription factor activity"/>
    <property type="evidence" value="ECO:0007669"/>
    <property type="project" value="InterPro"/>
</dbReference>
<evidence type="ECO:0000256" key="3">
    <source>
        <dbReference type="ARBA" id="ARBA00023163"/>
    </source>
</evidence>
<keyword evidence="1" id="KW-0805">Transcription regulation</keyword>
<keyword evidence="7" id="KW-1185">Reference proteome</keyword>
<keyword evidence="4" id="KW-0472">Membrane</keyword>
<evidence type="ECO:0000313" key="7">
    <source>
        <dbReference type="Proteomes" id="UP000298588"/>
    </source>
</evidence>
<dbReference type="EMBL" id="CP039865">
    <property type="protein sequence ID" value="QCK86811.1"/>
    <property type="molecule type" value="Genomic_DNA"/>
</dbReference>
<name>A0A4D7QJJ4_9HYPH</name>
<proteinExistence type="predicted"/>
<evidence type="ECO:0000259" key="5">
    <source>
        <dbReference type="PROSITE" id="PS01124"/>
    </source>
</evidence>
<dbReference type="OrthoDB" id="5492415at2"/>
<keyword evidence="2" id="KW-0238">DNA-binding</keyword>
<dbReference type="KEGG" id="paqt:E8L99_14145"/>
<evidence type="ECO:0000256" key="4">
    <source>
        <dbReference type="SAM" id="Phobius"/>
    </source>
</evidence>
<feature type="transmembrane region" description="Helical" evidence="4">
    <location>
        <begin position="37"/>
        <end position="56"/>
    </location>
</feature>
<dbReference type="Pfam" id="PF12833">
    <property type="entry name" value="HTH_18"/>
    <property type="match status" value="1"/>
</dbReference>
<reference evidence="6 7" key="1">
    <citation type="submission" date="2019-04" db="EMBL/GenBank/DDBJ databases">
        <title>Phreatobacter aquaticus sp. nov.</title>
        <authorList>
            <person name="Choi A."/>
            <person name="Baek K."/>
        </authorList>
    </citation>
    <scope>NUCLEOTIDE SEQUENCE [LARGE SCALE GENOMIC DNA]</scope>
    <source>
        <strain evidence="6 7">NMCR1094</strain>
    </source>
</reference>
<dbReference type="PANTHER" id="PTHR43280:SF29">
    <property type="entry name" value="ARAC-FAMILY TRANSCRIPTIONAL REGULATOR"/>
    <property type="match status" value="1"/>
</dbReference>
<dbReference type="Proteomes" id="UP000298588">
    <property type="component" value="Chromosome"/>
</dbReference>
<dbReference type="InterPro" id="IPR009057">
    <property type="entry name" value="Homeodomain-like_sf"/>
</dbReference>
<feature type="transmembrane region" description="Helical" evidence="4">
    <location>
        <begin position="121"/>
        <end position="141"/>
    </location>
</feature>
<dbReference type="RefSeq" id="WP_137100142.1">
    <property type="nucleotide sequence ID" value="NZ_CP039865.1"/>
</dbReference>
<keyword evidence="3" id="KW-0804">Transcription</keyword>
<protein>
    <submittedName>
        <fullName evidence="6">Helix-turn-helix transcriptional regulator</fullName>
    </submittedName>
</protein>